<evidence type="ECO:0000256" key="2">
    <source>
        <dbReference type="ARBA" id="ARBA00022692"/>
    </source>
</evidence>
<organism evidence="7">
    <name type="scientific">Thermofilum pendens</name>
    <dbReference type="NCBI Taxonomy" id="2269"/>
    <lineage>
        <taxon>Archaea</taxon>
        <taxon>Thermoproteota</taxon>
        <taxon>Thermoprotei</taxon>
        <taxon>Thermofilales</taxon>
        <taxon>Thermofilaceae</taxon>
        <taxon>Thermofilum</taxon>
    </lineage>
</organism>
<dbReference type="GO" id="GO:0016020">
    <property type="term" value="C:membrane"/>
    <property type="evidence" value="ECO:0007669"/>
    <property type="project" value="UniProtKB-SubCell"/>
</dbReference>
<dbReference type="InterPro" id="IPR010920">
    <property type="entry name" value="LSM_dom_sf"/>
</dbReference>
<feature type="transmembrane region" description="Helical" evidence="5">
    <location>
        <begin position="12"/>
        <end position="37"/>
    </location>
</feature>
<evidence type="ECO:0000256" key="4">
    <source>
        <dbReference type="ARBA" id="ARBA00023136"/>
    </source>
</evidence>
<dbReference type="AlphaFoldDB" id="A0A7C4FD70"/>
<dbReference type="InterPro" id="IPR023408">
    <property type="entry name" value="MscS_beta-dom_sf"/>
</dbReference>
<sequence length="201" mass="21018">MSQESISSRLRGAAASLILWVVLYMLVNTLIFATLPSYIPGFKELLEPYSTYVGVGLALGFGYMIVRSASNLAYWMLRLRHPHSTAAAVRSVLTILGVGALAAAVAGGAAGGAAGVALGGFIGMVVGFATQQVLGQAVAGLFVLLVRPIKIGDYVMVAGEQGVVEDVTTMFTIIRKDDGTLALIPNNQLVGSKIYVIKRGS</sequence>
<comment type="subcellular location">
    <subcellularLocation>
        <location evidence="1">Membrane</location>
    </subcellularLocation>
</comment>
<dbReference type="InterPro" id="IPR045275">
    <property type="entry name" value="MscS_archaea/bacteria_type"/>
</dbReference>
<comment type="caution">
    <text evidence="7">The sequence shown here is derived from an EMBL/GenBank/DDBJ whole genome shotgun (WGS) entry which is preliminary data.</text>
</comment>
<dbReference type="Gene3D" id="2.30.30.60">
    <property type="match status" value="1"/>
</dbReference>
<feature type="transmembrane region" description="Helical" evidence="5">
    <location>
        <begin position="87"/>
        <end position="110"/>
    </location>
</feature>
<dbReference type="Pfam" id="PF00924">
    <property type="entry name" value="MS_channel_2nd"/>
    <property type="match status" value="1"/>
</dbReference>
<evidence type="ECO:0000256" key="5">
    <source>
        <dbReference type="SAM" id="Phobius"/>
    </source>
</evidence>
<accession>A0A7C4FD70</accession>
<feature type="transmembrane region" description="Helical" evidence="5">
    <location>
        <begin position="116"/>
        <end position="146"/>
    </location>
</feature>
<proteinExistence type="predicted"/>
<dbReference type="InterPro" id="IPR006685">
    <property type="entry name" value="MscS_channel_2nd"/>
</dbReference>
<name>A0A7C4FD70_THEPE</name>
<dbReference type="SUPFAM" id="SSF50182">
    <property type="entry name" value="Sm-like ribonucleoproteins"/>
    <property type="match status" value="1"/>
</dbReference>
<evidence type="ECO:0000256" key="3">
    <source>
        <dbReference type="ARBA" id="ARBA00022989"/>
    </source>
</evidence>
<evidence type="ECO:0000313" key="7">
    <source>
        <dbReference type="EMBL" id="HGI43845.1"/>
    </source>
</evidence>
<protein>
    <submittedName>
        <fullName evidence="7">Mechanosensitive ion channel</fullName>
    </submittedName>
</protein>
<keyword evidence="2 5" id="KW-0812">Transmembrane</keyword>
<evidence type="ECO:0000259" key="6">
    <source>
        <dbReference type="Pfam" id="PF00924"/>
    </source>
</evidence>
<gene>
    <name evidence="7" type="ORF">ENV17_05630</name>
</gene>
<evidence type="ECO:0000256" key="1">
    <source>
        <dbReference type="ARBA" id="ARBA00004370"/>
    </source>
</evidence>
<dbReference type="PANTHER" id="PTHR30221:SF1">
    <property type="entry name" value="SMALL-CONDUCTANCE MECHANOSENSITIVE CHANNEL"/>
    <property type="match status" value="1"/>
</dbReference>
<feature type="transmembrane region" description="Helical" evidence="5">
    <location>
        <begin position="49"/>
        <end position="66"/>
    </location>
</feature>
<reference evidence="7" key="1">
    <citation type="journal article" date="2020" name="mSystems">
        <title>Genome- and Community-Level Interaction Insights into Carbon Utilization and Element Cycling Functions of Hydrothermarchaeota in Hydrothermal Sediment.</title>
        <authorList>
            <person name="Zhou Z."/>
            <person name="Liu Y."/>
            <person name="Xu W."/>
            <person name="Pan J."/>
            <person name="Luo Z.H."/>
            <person name="Li M."/>
        </authorList>
    </citation>
    <scope>NUCLEOTIDE SEQUENCE [LARGE SCALE GENOMIC DNA]</scope>
    <source>
        <strain evidence="7">SpSt-735</strain>
    </source>
</reference>
<dbReference type="PANTHER" id="PTHR30221">
    <property type="entry name" value="SMALL-CONDUCTANCE MECHANOSENSITIVE CHANNEL"/>
    <property type="match status" value="1"/>
</dbReference>
<dbReference type="GO" id="GO:0008381">
    <property type="term" value="F:mechanosensitive monoatomic ion channel activity"/>
    <property type="evidence" value="ECO:0007669"/>
    <property type="project" value="InterPro"/>
</dbReference>
<keyword evidence="3 5" id="KW-1133">Transmembrane helix</keyword>
<dbReference type="EMBL" id="DTFI01000135">
    <property type="protein sequence ID" value="HGI43845.1"/>
    <property type="molecule type" value="Genomic_DNA"/>
</dbReference>
<keyword evidence="4 5" id="KW-0472">Membrane</keyword>
<feature type="domain" description="Mechanosensitive ion channel MscS" evidence="6">
    <location>
        <begin position="135"/>
        <end position="194"/>
    </location>
</feature>